<accession>A0A1D8NIY2</accession>
<dbReference type="VEuPathDB" id="FungiDB:YALI1_E21566g"/>
<dbReference type="GeneID" id="94583649"/>
<name>A0A1D8NIY2_YARLL</name>
<sequence length="187" mass="21740">MREVSGVSGAVEVFFWLYLSTLWRLELRVATQDRPICFFAPFKRLSPRPSRWLARWIESLIRAASSKRIDLLQRTDTTRLRLREWDRDSGTETGRERLGATLRGCLDAQRYTTECTRVSCLQRFVAWRWIGSDKCISSYLKFESGSLVKSCRTSPHHWISTLGGIRRIKLNEDIPPSSYTTLIHLTV</sequence>
<organism evidence="1 2">
    <name type="scientific">Yarrowia lipolytica</name>
    <name type="common">Candida lipolytica</name>
    <dbReference type="NCBI Taxonomy" id="4952"/>
    <lineage>
        <taxon>Eukaryota</taxon>
        <taxon>Fungi</taxon>
        <taxon>Dikarya</taxon>
        <taxon>Ascomycota</taxon>
        <taxon>Saccharomycotina</taxon>
        <taxon>Dipodascomycetes</taxon>
        <taxon>Dipodascales</taxon>
        <taxon>Dipodascales incertae sedis</taxon>
        <taxon>Yarrowia</taxon>
    </lineage>
</organism>
<dbReference type="AlphaFoldDB" id="A0A1D8NIY2"/>
<protein>
    <submittedName>
        <fullName evidence="1">Uncharacterized protein</fullName>
    </submittedName>
</protein>
<reference evidence="1 2" key="1">
    <citation type="journal article" date="2016" name="PLoS ONE">
        <title>Sequence Assembly of Yarrowia lipolytica Strain W29/CLIB89 Shows Transposable Element Diversity.</title>
        <authorList>
            <person name="Magnan C."/>
            <person name="Yu J."/>
            <person name="Chang I."/>
            <person name="Jahn E."/>
            <person name="Kanomata Y."/>
            <person name="Wu J."/>
            <person name="Zeller M."/>
            <person name="Oakes M."/>
            <person name="Baldi P."/>
            <person name="Sandmeyer S."/>
        </authorList>
    </citation>
    <scope>NUCLEOTIDE SEQUENCE [LARGE SCALE GENOMIC DNA]</scope>
    <source>
        <strain evidence="2">CLIB89(W29)</strain>
    </source>
</reference>
<proteinExistence type="predicted"/>
<dbReference type="Proteomes" id="UP000182444">
    <property type="component" value="Chromosome 1E"/>
</dbReference>
<evidence type="ECO:0000313" key="1">
    <source>
        <dbReference type="EMBL" id="AOW05588.1"/>
    </source>
</evidence>
<dbReference type="EMBL" id="CP017557">
    <property type="protein sequence ID" value="AOW05588.1"/>
    <property type="molecule type" value="Genomic_DNA"/>
</dbReference>
<evidence type="ECO:0000313" key="2">
    <source>
        <dbReference type="Proteomes" id="UP000182444"/>
    </source>
</evidence>
<gene>
    <name evidence="1" type="ORF">YALI1_E21566g</name>
</gene>
<dbReference type="RefSeq" id="XP_068139145.1">
    <property type="nucleotide sequence ID" value="XM_068283044.1"/>
</dbReference>